<accession>J4CDR3</accession>
<feature type="transmembrane region" description="Helical" evidence="1">
    <location>
        <begin position="459"/>
        <end position="481"/>
    </location>
</feature>
<protein>
    <submittedName>
        <fullName evidence="2">Uncharacterized protein</fullName>
    </submittedName>
</protein>
<name>J4CDR3_THEOR</name>
<evidence type="ECO:0000313" key="2">
    <source>
        <dbReference type="EMBL" id="BAM41592.1"/>
    </source>
</evidence>
<dbReference type="Proteomes" id="UP000003786">
    <property type="component" value="Chromosome 3"/>
</dbReference>
<dbReference type="OrthoDB" id="10314575at2759"/>
<proteinExistence type="predicted"/>
<sequence>MATIDLEKKSGNYGFPKISVELKAHEHDSKFKLYRHNLNSYSHQHFFCFKFKGLIKILFAYDAFKTDKVIFIEAYFSNDNSDELVIFGFVTTKNVRKYFRFKDFANGKISDISKDYISEDQLRRELERDVACVTPQLTVAERDAIDIYYKTGVDPYKYNGNTIYSSHNNFNDNYEFVQYKYSSFAKIIEGEFTIRYMELKVKFIGNVKGEYCNQVLLYVSRSNPNTPIMIAFGISSKELRYILFSEFVQKDELTVNVSALSKIDVNVDPKQLNYLVEGELLSLLYQFNTEISGLTIINTKRHASYDNVMVSENPALGEFQSFTHKPVSEFHHLLIECGYLPFTMKEFNPSDYAFDNLQHVVLYYSIATNANIPLMIEIVTNGCNLHVSEGFEPNLSEFFVLKQILEVSKYYDGSTLSDDWSVTYEMANLKTKDVEGKLKELLRMYVRPMELMPKPRRELGALVVVTCILGSVTLIAGLALLMPRWSRMLSKLVKKLYHIH</sequence>
<keyword evidence="3" id="KW-1185">Reference proteome</keyword>
<dbReference type="VEuPathDB" id="PiroplasmaDB:TOT_030000855"/>
<organism evidence="2 3">
    <name type="scientific">Theileria orientalis strain Shintoku</name>
    <dbReference type="NCBI Taxonomy" id="869250"/>
    <lineage>
        <taxon>Eukaryota</taxon>
        <taxon>Sar</taxon>
        <taxon>Alveolata</taxon>
        <taxon>Apicomplexa</taxon>
        <taxon>Aconoidasida</taxon>
        <taxon>Piroplasmida</taxon>
        <taxon>Theileriidae</taxon>
        <taxon>Theileria</taxon>
    </lineage>
</organism>
<keyword evidence="1" id="KW-0812">Transmembrane</keyword>
<keyword evidence="1" id="KW-1133">Transmembrane helix</keyword>
<dbReference type="AlphaFoldDB" id="J4CDR3"/>
<evidence type="ECO:0000256" key="1">
    <source>
        <dbReference type="SAM" id="Phobius"/>
    </source>
</evidence>
<dbReference type="RefSeq" id="XP_009691893.1">
    <property type="nucleotide sequence ID" value="XM_009693598.1"/>
</dbReference>
<evidence type="ECO:0000313" key="3">
    <source>
        <dbReference type="Proteomes" id="UP000003786"/>
    </source>
</evidence>
<dbReference type="EMBL" id="AP011948">
    <property type="protein sequence ID" value="BAM41592.1"/>
    <property type="molecule type" value="Genomic_DNA"/>
</dbReference>
<reference evidence="2 3" key="1">
    <citation type="journal article" date="2012" name="MBio">
        <title>Comparative genome analysis of three eukaryotic parasites with differing abilities to transform leukocytes reveals key mediators of Theileria-induced leukocyte transformation.</title>
        <authorList>
            <person name="Hayashida K."/>
            <person name="Hara Y."/>
            <person name="Abe T."/>
            <person name="Yamasaki C."/>
            <person name="Toyoda A."/>
            <person name="Kosuge T."/>
            <person name="Suzuki Y."/>
            <person name="Sato Y."/>
            <person name="Kawashima S."/>
            <person name="Katayama T."/>
            <person name="Wakaguri H."/>
            <person name="Inoue N."/>
            <person name="Homma K."/>
            <person name="Tada-Umezaki M."/>
            <person name="Yagi Y."/>
            <person name="Fujii Y."/>
            <person name="Habara T."/>
            <person name="Kanehisa M."/>
            <person name="Watanabe H."/>
            <person name="Ito K."/>
            <person name="Gojobori T."/>
            <person name="Sugawara H."/>
            <person name="Imanishi T."/>
            <person name="Weir W."/>
            <person name="Gardner M."/>
            <person name="Pain A."/>
            <person name="Shiels B."/>
            <person name="Hattori M."/>
            <person name="Nene V."/>
            <person name="Sugimoto C."/>
        </authorList>
    </citation>
    <scope>NUCLEOTIDE SEQUENCE [LARGE SCALE GENOMIC DNA]</scope>
    <source>
        <strain evidence="2 3">Shintoku</strain>
    </source>
</reference>
<gene>
    <name evidence="2" type="ORF">TOT_030000855</name>
</gene>
<keyword evidence="1" id="KW-0472">Membrane</keyword>
<dbReference type="KEGG" id="tot:TOT_030000855"/>
<dbReference type="GeneID" id="20715999"/>